<dbReference type="Gene3D" id="3.40.50.1820">
    <property type="entry name" value="alpha/beta hydrolase"/>
    <property type="match status" value="1"/>
</dbReference>
<gene>
    <name evidence="2" type="ORF">K7J14_09920</name>
</gene>
<protein>
    <submittedName>
        <fullName evidence="2">Alpha/beta hydrolase</fullName>
    </submittedName>
</protein>
<name>A0AAE3JK84_9SPIR</name>
<evidence type="ECO:0000259" key="1">
    <source>
        <dbReference type="Pfam" id="PF12697"/>
    </source>
</evidence>
<reference evidence="2" key="1">
    <citation type="submission" date="2021-08" db="EMBL/GenBank/DDBJ databases">
        <title>Comparative analyses of Brucepasteria parasyntrophica and Teretinema zuelzerae.</title>
        <authorList>
            <person name="Song Y."/>
            <person name="Brune A."/>
        </authorList>
    </citation>
    <scope>NUCLEOTIDE SEQUENCE</scope>
    <source>
        <strain evidence="2">DSM 1903</strain>
    </source>
</reference>
<dbReference type="InterPro" id="IPR029058">
    <property type="entry name" value="AB_hydrolase_fold"/>
</dbReference>
<organism evidence="2 3">
    <name type="scientific">Teretinema zuelzerae</name>
    <dbReference type="NCBI Taxonomy" id="156"/>
    <lineage>
        <taxon>Bacteria</taxon>
        <taxon>Pseudomonadati</taxon>
        <taxon>Spirochaetota</taxon>
        <taxon>Spirochaetia</taxon>
        <taxon>Spirochaetales</taxon>
        <taxon>Treponemataceae</taxon>
        <taxon>Teretinema</taxon>
    </lineage>
</organism>
<dbReference type="PANTHER" id="PTHR43358">
    <property type="entry name" value="ALPHA/BETA-HYDROLASE"/>
    <property type="match status" value="1"/>
</dbReference>
<keyword evidence="3" id="KW-1185">Reference proteome</keyword>
<sequence length="316" mass="34183">MNVLIAYFLTAAVLCVLGVSFVLSLQVTDRPRHRWHNELEAEAAYAGFSLSWWEGLEKEPVSIASPHGYELKGLRVRSGESPKGTVVLCHGHGWCLAGSIKYMKLFLEQGFDAIIYDNRSSGDSGGKRVTMGYFEKDDLSAVIAFERSRPGFSGRIGTHGESMGAATVILQSAVASNSAVASSGASVLPDFVVADCPFSDLSDELAWNLKSRYGLPREPFLLLSSAIARLRCGFAWKQVSPIRAIEQAGGMPNVPLFLVHGSADSYILPKMSEDLFAAKQGVKRLLLVPDAGHGRSLVTAPGLYARELGEFLSQTN</sequence>
<dbReference type="GO" id="GO:0016787">
    <property type="term" value="F:hydrolase activity"/>
    <property type="evidence" value="ECO:0007669"/>
    <property type="project" value="UniProtKB-KW"/>
</dbReference>
<dbReference type="Proteomes" id="UP001198163">
    <property type="component" value="Unassembled WGS sequence"/>
</dbReference>
<dbReference type="InterPro" id="IPR000073">
    <property type="entry name" value="AB_hydrolase_1"/>
</dbReference>
<dbReference type="AlphaFoldDB" id="A0AAE3JK84"/>
<dbReference type="Pfam" id="PF12697">
    <property type="entry name" value="Abhydrolase_6"/>
    <property type="match status" value="1"/>
</dbReference>
<evidence type="ECO:0000313" key="2">
    <source>
        <dbReference type="EMBL" id="MCD1655015.1"/>
    </source>
</evidence>
<dbReference type="RefSeq" id="WP_230755737.1">
    <property type="nucleotide sequence ID" value="NZ_JAINWA010000003.1"/>
</dbReference>
<evidence type="ECO:0000313" key="3">
    <source>
        <dbReference type="Proteomes" id="UP001198163"/>
    </source>
</evidence>
<feature type="domain" description="AB hydrolase-1" evidence="1">
    <location>
        <begin position="86"/>
        <end position="305"/>
    </location>
</feature>
<keyword evidence="2" id="KW-0378">Hydrolase</keyword>
<accession>A0AAE3JK84</accession>
<dbReference type="EMBL" id="JAINWA010000003">
    <property type="protein sequence ID" value="MCD1655015.1"/>
    <property type="molecule type" value="Genomic_DNA"/>
</dbReference>
<comment type="caution">
    <text evidence="2">The sequence shown here is derived from an EMBL/GenBank/DDBJ whole genome shotgun (WGS) entry which is preliminary data.</text>
</comment>
<dbReference type="PANTHER" id="PTHR43358:SF5">
    <property type="entry name" value="EXPORTED PROTEIN"/>
    <property type="match status" value="1"/>
</dbReference>
<proteinExistence type="predicted"/>
<dbReference type="InterPro" id="IPR052920">
    <property type="entry name" value="DNA-binding_regulatory"/>
</dbReference>
<dbReference type="SUPFAM" id="SSF53474">
    <property type="entry name" value="alpha/beta-Hydrolases"/>
    <property type="match status" value="1"/>
</dbReference>